<dbReference type="PIRSF" id="PIRSF002825">
    <property type="entry name" value="CfbpA"/>
    <property type="match status" value="1"/>
</dbReference>
<dbReference type="PANTHER" id="PTHR30006:SF15">
    <property type="entry name" value="IRON-UTILIZATION PERIPLASMIC PROTEIN"/>
    <property type="match status" value="1"/>
</dbReference>
<dbReference type="Pfam" id="PF13343">
    <property type="entry name" value="SBP_bac_6"/>
    <property type="match status" value="1"/>
</dbReference>
<gene>
    <name evidence="5" type="ORF">HGMM_OP2C029</name>
</gene>
<dbReference type="PANTHER" id="PTHR30006">
    <property type="entry name" value="THIAMINE-BINDING PERIPLASMIC PROTEIN-RELATED"/>
    <property type="match status" value="1"/>
</dbReference>
<comment type="similarity">
    <text evidence="1">Belongs to the bacterial solute-binding protein 1 family.</text>
</comment>
<keyword evidence="3" id="KW-0408">Iron</keyword>
<accession>H5SQW2</accession>
<feature type="signal peptide" evidence="4">
    <location>
        <begin position="1"/>
        <end position="21"/>
    </location>
</feature>
<protein>
    <submittedName>
        <fullName evidence="5">Iron(III) transport system substrate-binding protein</fullName>
    </submittedName>
</protein>
<sequence>MSLLKRSLVLAVLMLAPTTLAQPSGELVIYSGRSEPLIVPVIRLFEQQTGIKVTLQSGTATALANLILQEQPNPRADVFIANDAGTLEFLKLKDALQPYLSEQIRKIPEHFRARDGSWLGVSGRSRVIMYNTKLLKPEELPKSVFELTAPTWKDKIAMATTRNESVIAWVTALRLVKGDEFTKDYLLKLKANGVVTLNGHTDVRKAVGRGEFPLGLVNHYYYHLELRDGSPVGVIYPDQGPTDIGVFVNAAGAAIVKNAKHLREAQRFLDFLASPEAQKLFAELNFEYPLLPGVPVAPGVRPLETLKLMPVRLDELGKELEKTLKLLDEVGLG</sequence>
<keyword evidence="2 4" id="KW-0732">Signal</keyword>
<dbReference type="AlphaFoldDB" id="H5SQW2"/>
<organism evidence="5">
    <name type="scientific">Acetithermum autotrophicum</name>
    <dbReference type="NCBI Taxonomy" id="1446466"/>
    <lineage>
        <taxon>Bacteria</taxon>
        <taxon>Candidatus Bipolaricaulota</taxon>
        <taxon>Candidatus Acetithermum</taxon>
    </lineage>
</organism>
<reference evidence="5" key="2">
    <citation type="journal article" date="2012" name="PLoS ONE">
        <title>A Deeply Branching Thermophilic Bacterium with an Ancient Acetyl-CoA Pathway Dominates a Subsurface Ecosystem.</title>
        <authorList>
            <person name="Takami H."/>
            <person name="Noguchi H."/>
            <person name="Takaki Y."/>
            <person name="Uchiyama I."/>
            <person name="Toyoda A."/>
            <person name="Nishi S."/>
            <person name="Chee G.-J."/>
            <person name="Arai W."/>
            <person name="Nunoura T."/>
            <person name="Itoh T."/>
            <person name="Hattori M."/>
            <person name="Takai K."/>
        </authorList>
    </citation>
    <scope>NUCLEOTIDE SEQUENCE</scope>
</reference>
<feature type="binding site" evidence="3">
    <location>
        <position position="221"/>
    </location>
    <ligand>
        <name>Fe cation</name>
        <dbReference type="ChEBI" id="CHEBI:24875"/>
    </ligand>
</feature>
<feature type="chain" id="PRO_5003598454" evidence="4">
    <location>
        <begin position="22"/>
        <end position="333"/>
    </location>
</feature>
<dbReference type="GO" id="GO:0030288">
    <property type="term" value="C:outer membrane-bounded periplasmic space"/>
    <property type="evidence" value="ECO:0007669"/>
    <property type="project" value="TreeGrafter"/>
</dbReference>
<evidence type="ECO:0000256" key="4">
    <source>
        <dbReference type="SAM" id="SignalP"/>
    </source>
</evidence>
<dbReference type="Gene3D" id="3.40.190.10">
    <property type="entry name" value="Periplasmic binding protein-like II"/>
    <property type="match status" value="2"/>
</dbReference>
<reference evidence="5" key="1">
    <citation type="journal article" date="2005" name="Environ. Microbiol.">
        <title>Genetic and functional properties of uncultivated thermophilic crenarchaeotes from a subsurface gold mine as revealed by analysis of genome fragments.</title>
        <authorList>
            <person name="Nunoura T."/>
            <person name="Hirayama H."/>
            <person name="Takami H."/>
            <person name="Oida H."/>
            <person name="Nishi S."/>
            <person name="Shimamura S."/>
            <person name="Suzuki Y."/>
            <person name="Inagaki F."/>
            <person name="Takai K."/>
            <person name="Nealson K.H."/>
            <person name="Horikoshi K."/>
        </authorList>
    </citation>
    <scope>NUCLEOTIDE SEQUENCE</scope>
</reference>
<proteinExistence type="inferred from homology"/>
<feature type="binding site" evidence="3">
    <location>
        <position position="220"/>
    </location>
    <ligand>
        <name>Fe cation</name>
        <dbReference type="ChEBI" id="CHEBI:24875"/>
    </ligand>
</feature>
<evidence type="ECO:0000313" key="5">
    <source>
        <dbReference type="EMBL" id="BAL58479.1"/>
    </source>
</evidence>
<name>H5SQW2_ACEAU</name>
<evidence type="ECO:0000256" key="3">
    <source>
        <dbReference type="PIRSR" id="PIRSR002825-1"/>
    </source>
</evidence>
<evidence type="ECO:0000256" key="1">
    <source>
        <dbReference type="ARBA" id="ARBA00008520"/>
    </source>
</evidence>
<evidence type="ECO:0000256" key="2">
    <source>
        <dbReference type="ARBA" id="ARBA00022729"/>
    </source>
</evidence>
<dbReference type="SUPFAM" id="SSF53850">
    <property type="entry name" value="Periplasmic binding protein-like II"/>
    <property type="match status" value="1"/>
</dbReference>
<dbReference type="InterPro" id="IPR026045">
    <property type="entry name" value="Ferric-bd"/>
</dbReference>
<keyword evidence="3" id="KW-0479">Metal-binding</keyword>
<dbReference type="EMBL" id="AP011801">
    <property type="protein sequence ID" value="BAL58479.1"/>
    <property type="molecule type" value="Genomic_DNA"/>
</dbReference>
<dbReference type="GO" id="GO:0046872">
    <property type="term" value="F:metal ion binding"/>
    <property type="evidence" value="ECO:0007669"/>
    <property type="project" value="UniProtKB-KW"/>
</dbReference>